<gene>
    <name evidence="1" type="ORF">AB6D66_25260</name>
</gene>
<proteinExistence type="predicted"/>
<reference evidence="1 2" key="1">
    <citation type="journal article" date="2024" name="ISME J.">
        <title>Tailless and filamentous prophages are predominant in marine Vibrio.</title>
        <authorList>
            <person name="Steensen K."/>
            <person name="Seneca J."/>
            <person name="Bartlau N."/>
            <person name="Yu X.A."/>
            <person name="Hussain F.A."/>
            <person name="Polz M.F."/>
        </authorList>
    </citation>
    <scope>NUCLEOTIDE SEQUENCE [LARGE SCALE GENOMIC DNA]</scope>
    <source>
        <strain evidence="1 2">10N.239.312.F12</strain>
    </source>
</reference>
<sequence>MARISELTTRSILALTPKISVFQISLKWTTNLMSNIILESGESAK</sequence>
<dbReference type="RefSeq" id="WP_372126718.1">
    <property type="nucleotide sequence ID" value="NZ_JBFSSG010000118.1"/>
</dbReference>
<comment type="caution">
    <text evidence="1">The sequence shown here is derived from an EMBL/GenBank/DDBJ whole genome shotgun (WGS) entry which is preliminary data.</text>
</comment>
<name>A0ABV4N4N8_9VIBR</name>
<evidence type="ECO:0000313" key="1">
    <source>
        <dbReference type="EMBL" id="MEZ8724379.1"/>
    </source>
</evidence>
<keyword evidence="2" id="KW-1185">Reference proteome</keyword>
<dbReference type="Proteomes" id="UP001570071">
    <property type="component" value="Unassembled WGS sequence"/>
</dbReference>
<accession>A0ABV4N4N8</accession>
<protein>
    <submittedName>
        <fullName evidence="1">Uncharacterized protein</fullName>
    </submittedName>
</protein>
<dbReference type="EMBL" id="JBFSSG010000118">
    <property type="protein sequence ID" value="MEZ8724379.1"/>
    <property type="molecule type" value="Genomic_DNA"/>
</dbReference>
<evidence type="ECO:0000313" key="2">
    <source>
        <dbReference type="Proteomes" id="UP001570071"/>
    </source>
</evidence>
<organism evidence="1 2">
    <name type="scientific">Vibrio pomeroyi</name>
    <dbReference type="NCBI Taxonomy" id="198832"/>
    <lineage>
        <taxon>Bacteria</taxon>
        <taxon>Pseudomonadati</taxon>
        <taxon>Pseudomonadota</taxon>
        <taxon>Gammaproteobacteria</taxon>
        <taxon>Vibrionales</taxon>
        <taxon>Vibrionaceae</taxon>
        <taxon>Vibrio</taxon>
    </lineage>
</organism>